<dbReference type="Gene3D" id="1.10.287.130">
    <property type="match status" value="1"/>
</dbReference>
<dbReference type="Gene3D" id="6.10.340.10">
    <property type="match status" value="1"/>
</dbReference>
<dbReference type="GO" id="GO:0000155">
    <property type="term" value="F:phosphorelay sensor kinase activity"/>
    <property type="evidence" value="ECO:0007669"/>
    <property type="project" value="InterPro"/>
</dbReference>
<dbReference type="InterPro" id="IPR005467">
    <property type="entry name" value="His_kinase_dom"/>
</dbReference>
<evidence type="ECO:0000256" key="7">
    <source>
        <dbReference type="ARBA" id="ARBA00022777"/>
    </source>
</evidence>
<keyword evidence="16" id="KW-1185">Reference proteome</keyword>
<evidence type="ECO:0000256" key="8">
    <source>
        <dbReference type="ARBA" id="ARBA00022989"/>
    </source>
</evidence>
<dbReference type="PANTHER" id="PTHR45436:SF5">
    <property type="entry name" value="SENSOR HISTIDINE KINASE TRCS"/>
    <property type="match status" value="1"/>
</dbReference>
<keyword evidence="4" id="KW-0597">Phosphoprotein</keyword>
<dbReference type="PROSITE" id="PS50885">
    <property type="entry name" value="HAMP"/>
    <property type="match status" value="1"/>
</dbReference>
<evidence type="ECO:0000256" key="5">
    <source>
        <dbReference type="ARBA" id="ARBA00022679"/>
    </source>
</evidence>
<dbReference type="InterPro" id="IPR036890">
    <property type="entry name" value="HATPase_C_sf"/>
</dbReference>
<dbReference type="Pfam" id="PF00672">
    <property type="entry name" value="HAMP"/>
    <property type="match status" value="1"/>
</dbReference>
<dbReference type="PRINTS" id="PR00344">
    <property type="entry name" value="BCTRLSENSOR"/>
</dbReference>
<proteinExistence type="predicted"/>
<evidence type="ECO:0000256" key="10">
    <source>
        <dbReference type="ARBA" id="ARBA00023136"/>
    </source>
</evidence>
<feature type="transmembrane region" description="Helical" evidence="12">
    <location>
        <begin position="102"/>
        <end position="123"/>
    </location>
</feature>
<keyword evidence="8 12" id="KW-1133">Transmembrane helix</keyword>
<dbReference type="CDD" id="cd00082">
    <property type="entry name" value="HisKA"/>
    <property type="match status" value="1"/>
</dbReference>
<evidence type="ECO:0000256" key="1">
    <source>
        <dbReference type="ARBA" id="ARBA00000085"/>
    </source>
</evidence>
<dbReference type="Pfam" id="PF00512">
    <property type="entry name" value="HisKA"/>
    <property type="match status" value="1"/>
</dbReference>
<feature type="region of interest" description="Disordered" evidence="11">
    <location>
        <begin position="58"/>
        <end position="77"/>
    </location>
</feature>
<dbReference type="SMART" id="SM00304">
    <property type="entry name" value="HAMP"/>
    <property type="match status" value="1"/>
</dbReference>
<feature type="transmembrane region" description="Helical" evidence="12">
    <location>
        <begin position="23"/>
        <end position="48"/>
    </location>
</feature>
<dbReference type="AlphaFoldDB" id="A0A919AGJ2"/>
<dbReference type="EC" id="2.7.13.3" evidence="3"/>
<dbReference type="CDD" id="cd06225">
    <property type="entry name" value="HAMP"/>
    <property type="match status" value="1"/>
</dbReference>
<comment type="caution">
    <text evidence="15">The sequence shown here is derived from an EMBL/GenBank/DDBJ whole genome shotgun (WGS) entry which is preliminary data.</text>
</comment>
<dbReference type="InterPro" id="IPR036097">
    <property type="entry name" value="HisK_dim/P_sf"/>
</dbReference>
<dbReference type="EMBL" id="BNBI01000007">
    <property type="protein sequence ID" value="GHF07566.1"/>
    <property type="molecule type" value="Genomic_DNA"/>
</dbReference>
<dbReference type="RefSeq" id="WP_190205282.1">
    <property type="nucleotide sequence ID" value="NZ_BNBI01000007.1"/>
</dbReference>
<reference evidence="15" key="1">
    <citation type="journal article" date="2014" name="Int. J. Syst. Evol. Microbiol.">
        <title>Complete genome sequence of Corynebacterium casei LMG S-19264T (=DSM 44701T), isolated from a smear-ripened cheese.</title>
        <authorList>
            <consortium name="US DOE Joint Genome Institute (JGI-PGF)"/>
            <person name="Walter F."/>
            <person name="Albersmeier A."/>
            <person name="Kalinowski J."/>
            <person name="Ruckert C."/>
        </authorList>
    </citation>
    <scope>NUCLEOTIDE SEQUENCE</scope>
    <source>
        <strain evidence="15">JCM 4477</strain>
    </source>
</reference>
<dbReference type="PROSITE" id="PS50109">
    <property type="entry name" value="HIS_KIN"/>
    <property type="match status" value="1"/>
</dbReference>
<dbReference type="SUPFAM" id="SSF158472">
    <property type="entry name" value="HAMP domain-like"/>
    <property type="match status" value="1"/>
</dbReference>
<comment type="subcellular location">
    <subcellularLocation>
        <location evidence="2">Cell membrane</location>
    </subcellularLocation>
</comment>
<keyword evidence="7 15" id="KW-0418">Kinase</keyword>
<evidence type="ECO:0000256" key="3">
    <source>
        <dbReference type="ARBA" id="ARBA00012438"/>
    </source>
</evidence>
<sequence>MPDTASEAARTSRRPRLRWSARLRLTLLYGLLFLLSGVALLAITYLLVARSPVAKDTRVTTKQELSGTPGSPTLGRSTTDIEHLVSRQHEAELRALLTESGIALGVMTGVSVALGWVMAGRVLRPVSEMADKARRISEHNLHERLAVTGPADELKGLGDTFDGLLARLEAAFDAQRRFVANASHELRTPLTLQRAMIEVELSDPDADAKSLRALCERVVAAGENQERLIEGLLTLASSQRGLDRTGPVDLAEVTAGVLDERCPDPSRLGLRVETSLDTADTQGDARLVERLVTNLVENALRYTPDGGRITVSTGTRAGRPTLVVANSGPEIPPDSIPALFQPFQRLESRVGTPDGHGLGLSIVAAVATAHGADIDAAPGEEGGLRLSVAFPRGPAGPVGAILGAERTL</sequence>
<dbReference type="GO" id="GO:0005886">
    <property type="term" value="C:plasma membrane"/>
    <property type="evidence" value="ECO:0007669"/>
    <property type="project" value="UniProtKB-SubCell"/>
</dbReference>
<dbReference type="SUPFAM" id="SSF55874">
    <property type="entry name" value="ATPase domain of HSP90 chaperone/DNA topoisomerase II/histidine kinase"/>
    <property type="match status" value="1"/>
</dbReference>
<comment type="catalytic activity">
    <reaction evidence="1">
        <text>ATP + protein L-histidine = ADP + protein N-phospho-L-histidine.</text>
        <dbReference type="EC" id="2.7.13.3"/>
    </reaction>
</comment>
<dbReference type="InterPro" id="IPR003594">
    <property type="entry name" value="HATPase_dom"/>
</dbReference>
<evidence type="ECO:0000256" key="2">
    <source>
        <dbReference type="ARBA" id="ARBA00004236"/>
    </source>
</evidence>
<feature type="compositionally biased region" description="Polar residues" evidence="11">
    <location>
        <begin position="62"/>
        <end position="77"/>
    </location>
</feature>
<keyword evidence="5" id="KW-0808">Transferase</keyword>
<feature type="domain" description="HAMP" evidence="14">
    <location>
        <begin position="120"/>
        <end position="173"/>
    </location>
</feature>
<protein>
    <recommendedName>
        <fullName evidence="3">histidine kinase</fullName>
        <ecNumber evidence="3">2.7.13.3</ecNumber>
    </recommendedName>
</protein>
<evidence type="ECO:0000256" key="4">
    <source>
        <dbReference type="ARBA" id="ARBA00022553"/>
    </source>
</evidence>
<evidence type="ECO:0000256" key="6">
    <source>
        <dbReference type="ARBA" id="ARBA00022692"/>
    </source>
</evidence>
<dbReference type="InterPro" id="IPR003660">
    <property type="entry name" value="HAMP_dom"/>
</dbReference>
<reference evidence="15" key="2">
    <citation type="submission" date="2020-09" db="EMBL/GenBank/DDBJ databases">
        <authorList>
            <person name="Sun Q."/>
            <person name="Ohkuma M."/>
        </authorList>
    </citation>
    <scope>NUCLEOTIDE SEQUENCE</scope>
    <source>
        <strain evidence="15">JCM 4477</strain>
    </source>
</reference>
<evidence type="ECO:0000256" key="12">
    <source>
        <dbReference type="SAM" id="Phobius"/>
    </source>
</evidence>
<evidence type="ECO:0000313" key="15">
    <source>
        <dbReference type="EMBL" id="GHF07566.1"/>
    </source>
</evidence>
<dbReference type="InterPro" id="IPR004358">
    <property type="entry name" value="Sig_transdc_His_kin-like_C"/>
</dbReference>
<evidence type="ECO:0000259" key="13">
    <source>
        <dbReference type="PROSITE" id="PS50109"/>
    </source>
</evidence>
<name>A0A919AGJ2_9ACTN</name>
<keyword evidence="10 12" id="KW-0472">Membrane</keyword>
<keyword evidence="6 12" id="KW-0812">Transmembrane</keyword>
<dbReference type="SUPFAM" id="SSF47384">
    <property type="entry name" value="Homodimeric domain of signal transducing histidine kinase"/>
    <property type="match status" value="1"/>
</dbReference>
<organism evidence="15 16">
    <name type="scientific">Streptomyces fumanus</name>
    <dbReference type="NCBI Taxonomy" id="67302"/>
    <lineage>
        <taxon>Bacteria</taxon>
        <taxon>Bacillati</taxon>
        <taxon>Actinomycetota</taxon>
        <taxon>Actinomycetes</taxon>
        <taxon>Kitasatosporales</taxon>
        <taxon>Streptomycetaceae</taxon>
        <taxon>Streptomyces</taxon>
    </lineage>
</organism>
<dbReference type="Proteomes" id="UP000630718">
    <property type="component" value="Unassembled WGS sequence"/>
</dbReference>
<dbReference type="InterPro" id="IPR050428">
    <property type="entry name" value="TCS_sensor_his_kinase"/>
</dbReference>
<dbReference type="PANTHER" id="PTHR45436">
    <property type="entry name" value="SENSOR HISTIDINE KINASE YKOH"/>
    <property type="match status" value="1"/>
</dbReference>
<evidence type="ECO:0000256" key="11">
    <source>
        <dbReference type="SAM" id="MobiDB-lite"/>
    </source>
</evidence>
<evidence type="ECO:0000313" key="16">
    <source>
        <dbReference type="Proteomes" id="UP000630718"/>
    </source>
</evidence>
<keyword evidence="9" id="KW-0902">Two-component regulatory system</keyword>
<dbReference type="SMART" id="SM00388">
    <property type="entry name" value="HisKA"/>
    <property type="match status" value="1"/>
</dbReference>
<gene>
    <name evidence="15" type="ORF">GCM10018772_35690</name>
</gene>
<dbReference type="SMART" id="SM00387">
    <property type="entry name" value="HATPase_c"/>
    <property type="match status" value="1"/>
</dbReference>
<evidence type="ECO:0000256" key="9">
    <source>
        <dbReference type="ARBA" id="ARBA00023012"/>
    </source>
</evidence>
<dbReference type="Gene3D" id="3.30.565.10">
    <property type="entry name" value="Histidine kinase-like ATPase, C-terminal domain"/>
    <property type="match status" value="1"/>
</dbReference>
<dbReference type="InterPro" id="IPR003661">
    <property type="entry name" value="HisK_dim/P_dom"/>
</dbReference>
<evidence type="ECO:0000259" key="14">
    <source>
        <dbReference type="PROSITE" id="PS50885"/>
    </source>
</evidence>
<feature type="domain" description="Histidine kinase" evidence="13">
    <location>
        <begin position="181"/>
        <end position="394"/>
    </location>
</feature>
<dbReference type="Pfam" id="PF02518">
    <property type="entry name" value="HATPase_c"/>
    <property type="match status" value="1"/>
</dbReference>
<accession>A0A919AGJ2</accession>